<dbReference type="SMART" id="SM00184">
    <property type="entry name" value="RING"/>
    <property type="match status" value="1"/>
</dbReference>
<dbReference type="PANTHER" id="PTHR14140">
    <property type="entry name" value="E3 UBIQUITIN-PROTEIN LIGASE UHRF-RELATED"/>
    <property type="match status" value="1"/>
</dbReference>
<accession>A0A8S1D4S4</accession>
<name>A0A8S1D4S4_9INSE</name>
<dbReference type="PROSITE" id="PS50089">
    <property type="entry name" value="ZF_RING_2"/>
    <property type="match status" value="1"/>
</dbReference>
<evidence type="ECO:0000256" key="4">
    <source>
        <dbReference type="ARBA" id="ARBA00023242"/>
    </source>
</evidence>
<dbReference type="OrthoDB" id="2270193at2759"/>
<dbReference type="Gene3D" id="2.30.280.10">
    <property type="entry name" value="SRA-YDG"/>
    <property type="match status" value="1"/>
</dbReference>
<evidence type="ECO:0000256" key="1">
    <source>
        <dbReference type="ARBA" id="ARBA00022771"/>
    </source>
</evidence>
<keyword evidence="2" id="KW-0862">Zinc</keyword>
<dbReference type="GO" id="GO:0005634">
    <property type="term" value="C:nucleus"/>
    <property type="evidence" value="ECO:0007669"/>
    <property type="project" value="UniProtKB-SubCell"/>
</dbReference>
<reference evidence="9 10" key="1">
    <citation type="submission" date="2020-04" db="EMBL/GenBank/DDBJ databases">
        <authorList>
            <person name="Alioto T."/>
            <person name="Alioto T."/>
            <person name="Gomez Garrido J."/>
        </authorList>
    </citation>
    <scope>NUCLEOTIDE SEQUENCE [LARGE SCALE GENOMIC DNA]</scope>
</reference>
<dbReference type="InterPro" id="IPR001841">
    <property type="entry name" value="Znf_RING"/>
</dbReference>
<proteinExistence type="predicted"/>
<dbReference type="EMBL" id="CADEPI010000140">
    <property type="protein sequence ID" value="CAB3377146.1"/>
    <property type="molecule type" value="Genomic_DNA"/>
</dbReference>
<keyword evidence="4 6" id="KW-0539">Nucleus</keyword>
<dbReference type="InterPro" id="IPR003105">
    <property type="entry name" value="SRA_YDG"/>
</dbReference>
<dbReference type="SUPFAM" id="SSF57850">
    <property type="entry name" value="RING/U-box"/>
    <property type="match status" value="1"/>
</dbReference>
<protein>
    <recommendedName>
        <fullName evidence="11">RING-type domain-containing protein</fullName>
    </recommendedName>
</protein>
<evidence type="ECO:0000256" key="5">
    <source>
        <dbReference type="PROSITE-ProRule" id="PRU00175"/>
    </source>
</evidence>
<evidence type="ECO:0000256" key="3">
    <source>
        <dbReference type="ARBA" id="ARBA00023125"/>
    </source>
</evidence>
<dbReference type="SMART" id="SM00466">
    <property type="entry name" value="SRA"/>
    <property type="match status" value="1"/>
</dbReference>
<dbReference type="Pfam" id="PF02182">
    <property type="entry name" value="SAD_SRA"/>
    <property type="match status" value="1"/>
</dbReference>
<dbReference type="GO" id="GO:0044027">
    <property type="term" value="P:negative regulation of gene expression via chromosomal CpG island methylation"/>
    <property type="evidence" value="ECO:0007669"/>
    <property type="project" value="TreeGrafter"/>
</dbReference>
<feature type="domain" description="YDG" evidence="8">
    <location>
        <begin position="1"/>
        <end position="144"/>
    </location>
</feature>
<evidence type="ECO:0000313" key="9">
    <source>
        <dbReference type="EMBL" id="CAB3377146.1"/>
    </source>
</evidence>
<dbReference type="PANTHER" id="PTHR14140:SF27">
    <property type="entry name" value="OS04G0289800 PROTEIN"/>
    <property type="match status" value="1"/>
</dbReference>
<dbReference type="InterPro" id="IPR015947">
    <property type="entry name" value="PUA-like_sf"/>
</dbReference>
<keyword evidence="1 5" id="KW-0479">Metal-binding</keyword>
<organism evidence="9 10">
    <name type="scientific">Cloeon dipterum</name>
    <dbReference type="NCBI Taxonomy" id="197152"/>
    <lineage>
        <taxon>Eukaryota</taxon>
        <taxon>Metazoa</taxon>
        <taxon>Ecdysozoa</taxon>
        <taxon>Arthropoda</taxon>
        <taxon>Hexapoda</taxon>
        <taxon>Insecta</taxon>
        <taxon>Pterygota</taxon>
        <taxon>Palaeoptera</taxon>
        <taxon>Ephemeroptera</taxon>
        <taxon>Pisciforma</taxon>
        <taxon>Baetidae</taxon>
        <taxon>Cloeon</taxon>
    </lineage>
</organism>
<dbReference type="Gene3D" id="3.30.40.10">
    <property type="entry name" value="Zinc/RING finger domain, C3HC4 (zinc finger)"/>
    <property type="match status" value="1"/>
</dbReference>
<evidence type="ECO:0000256" key="2">
    <source>
        <dbReference type="ARBA" id="ARBA00022833"/>
    </source>
</evidence>
<dbReference type="InterPro" id="IPR045134">
    <property type="entry name" value="UHRF1/2-like"/>
</dbReference>
<keyword evidence="1 5" id="KW-0863">Zinc-finger</keyword>
<comment type="caution">
    <text evidence="9">The sequence shown here is derived from an EMBL/GenBank/DDBJ whole genome shotgun (WGS) entry which is preliminary data.</text>
</comment>
<dbReference type="Proteomes" id="UP000494165">
    <property type="component" value="Unassembled WGS sequence"/>
</dbReference>
<feature type="domain" description="RING-type" evidence="7">
    <location>
        <begin position="172"/>
        <end position="213"/>
    </location>
</feature>
<dbReference type="GO" id="GO:0008270">
    <property type="term" value="F:zinc ion binding"/>
    <property type="evidence" value="ECO:0007669"/>
    <property type="project" value="UniProtKB-KW"/>
</dbReference>
<keyword evidence="3" id="KW-0238">DNA-binding</keyword>
<comment type="subcellular location">
    <subcellularLocation>
        <location evidence="6">Nucleus</location>
    </subcellularLocation>
</comment>
<dbReference type="GO" id="GO:0016567">
    <property type="term" value="P:protein ubiquitination"/>
    <property type="evidence" value="ECO:0007669"/>
    <property type="project" value="TreeGrafter"/>
</dbReference>
<evidence type="ECO:0000256" key="6">
    <source>
        <dbReference type="PROSITE-ProRule" id="PRU00358"/>
    </source>
</evidence>
<dbReference type="GO" id="GO:0061630">
    <property type="term" value="F:ubiquitin protein ligase activity"/>
    <property type="evidence" value="ECO:0007669"/>
    <property type="project" value="TreeGrafter"/>
</dbReference>
<dbReference type="InterPro" id="IPR013083">
    <property type="entry name" value="Znf_RING/FYVE/PHD"/>
</dbReference>
<dbReference type="PROSITE" id="PS51015">
    <property type="entry name" value="YDG"/>
    <property type="match status" value="1"/>
</dbReference>
<gene>
    <name evidence="9" type="ORF">CLODIP_2_CD12389</name>
</gene>
<evidence type="ECO:0000259" key="8">
    <source>
        <dbReference type="PROSITE" id="PS51015"/>
    </source>
</evidence>
<sequence length="261" mass="28612">MRNDVCFWGVHRSLEASMCGAINVGVQSLCLSDSHEGDFDHGHWLVVAGGRDSKTRPRKLAGLDLALAQSCYAGLNVKEGAVSVDWMKGLPIRLVRGHRFGQGIVDERPLKRKLPVEGVTLKKERVAYVLPPTVNALVKEDLANGSNWEDLRAHLEFGYPGFIAALVKKFACCVCKGVVKEPITLSCGHNACLLCYQKLVAEASDKLRCPRCTRCNAVVQEDAGVNRHLDQILNALLPGYNSKKAAPKPFSLLLKSKQPKK</sequence>
<dbReference type="GO" id="GO:0003677">
    <property type="term" value="F:DNA binding"/>
    <property type="evidence" value="ECO:0007669"/>
    <property type="project" value="UniProtKB-KW"/>
</dbReference>
<evidence type="ECO:0000313" key="10">
    <source>
        <dbReference type="Proteomes" id="UP000494165"/>
    </source>
</evidence>
<dbReference type="InterPro" id="IPR036987">
    <property type="entry name" value="SRA-YDG_sf"/>
</dbReference>
<keyword evidence="10" id="KW-1185">Reference proteome</keyword>
<dbReference type="AlphaFoldDB" id="A0A8S1D4S4"/>
<evidence type="ECO:0008006" key="11">
    <source>
        <dbReference type="Google" id="ProtNLM"/>
    </source>
</evidence>
<evidence type="ECO:0000259" key="7">
    <source>
        <dbReference type="PROSITE" id="PS50089"/>
    </source>
</evidence>
<dbReference type="SUPFAM" id="SSF88697">
    <property type="entry name" value="PUA domain-like"/>
    <property type="match status" value="1"/>
</dbReference>